<proteinExistence type="predicted"/>
<feature type="compositionally biased region" description="Basic and acidic residues" evidence="1">
    <location>
        <begin position="170"/>
        <end position="185"/>
    </location>
</feature>
<dbReference type="EMBL" id="CAUYUJ010019635">
    <property type="protein sequence ID" value="CAK0892594.1"/>
    <property type="molecule type" value="Genomic_DNA"/>
</dbReference>
<feature type="region of interest" description="Disordered" evidence="1">
    <location>
        <begin position="154"/>
        <end position="196"/>
    </location>
</feature>
<evidence type="ECO:0000256" key="1">
    <source>
        <dbReference type="SAM" id="MobiDB-lite"/>
    </source>
</evidence>
<reference evidence="2" key="1">
    <citation type="submission" date="2023-10" db="EMBL/GenBank/DDBJ databases">
        <authorList>
            <person name="Chen Y."/>
            <person name="Shah S."/>
            <person name="Dougan E. K."/>
            <person name="Thang M."/>
            <person name="Chan C."/>
        </authorList>
    </citation>
    <scope>NUCLEOTIDE SEQUENCE [LARGE SCALE GENOMIC DNA]</scope>
</reference>
<accession>A0ABN9X036</accession>
<comment type="caution">
    <text evidence="2">The sequence shown here is derived from an EMBL/GenBank/DDBJ whole genome shotgun (WGS) entry which is preliminary data.</text>
</comment>
<gene>
    <name evidence="2" type="ORF">PCOR1329_LOCUS72215</name>
</gene>
<dbReference type="Proteomes" id="UP001189429">
    <property type="component" value="Unassembled WGS sequence"/>
</dbReference>
<keyword evidence="3" id="KW-1185">Reference proteome</keyword>
<sequence>MFRVSWRPPAFSDVCDVHRRKDSRTMNSLDSIHWRARVDKEERAFLAKRDVHEAGAQKVSRRGRKERGTAKSNSLARLPEDLRAITSFGNAAERTMINARPGETACGGRGQTQSAAELRFVRDTEEAPWHPQQRIHVYRPVFVMAGTAPAAGDAALGSWAKPPAGVATNKEPRERELRVGDRSQDADTAAEEETAP</sequence>
<name>A0ABN9X036_9DINO</name>
<organism evidence="2 3">
    <name type="scientific">Prorocentrum cordatum</name>
    <dbReference type="NCBI Taxonomy" id="2364126"/>
    <lineage>
        <taxon>Eukaryota</taxon>
        <taxon>Sar</taxon>
        <taxon>Alveolata</taxon>
        <taxon>Dinophyceae</taxon>
        <taxon>Prorocentrales</taxon>
        <taxon>Prorocentraceae</taxon>
        <taxon>Prorocentrum</taxon>
    </lineage>
</organism>
<evidence type="ECO:0000313" key="3">
    <source>
        <dbReference type="Proteomes" id="UP001189429"/>
    </source>
</evidence>
<evidence type="ECO:0000313" key="2">
    <source>
        <dbReference type="EMBL" id="CAK0892594.1"/>
    </source>
</evidence>
<protein>
    <submittedName>
        <fullName evidence="2">Uncharacterized protein</fullName>
    </submittedName>
</protein>